<evidence type="ECO:0000313" key="7">
    <source>
        <dbReference type="Proteomes" id="UP000254958"/>
    </source>
</evidence>
<name>A0A370G2F1_GLULI</name>
<dbReference type="PANTHER" id="PTHR35527">
    <property type="entry name" value="CHOLOYLGLYCINE HYDROLASE"/>
    <property type="match status" value="1"/>
</dbReference>
<keyword evidence="3" id="KW-0732">Signal</keyword>
<proteinExistence type="inferred from homology"/>
<evidence type="ECO:0000313" key="8">
    <source>
        <dbReference type="Proteomes" id="UP000562982"/>
    </source>
</evidence>
<dbReference type="InterPro" id="IPR029132">
    <property type="entry name" value="CBAH/NAAA_C"/>
</dbReference>
<accession>A0A370G2F1</accession>
<dbReference type="CDD" id="cd01902">
    <property type="entry name" value="Ntn_CGH"/>
    <property type="match status" value="1"/>
</dbReference>
<reference evidence="5 8" key="2">
    <citation type="submission" date="2020-04" db="EMBL/GenBank/DDBJ databases">
        <title>Description of novel Gluconacetobacter.</title>
        <authorList>
            <person name="Sombolestani A."/>
        </authorList>
    </citation>
    <scope>NUCLEOTIDE SEQUENCE [LARGE SCALE GENOMIC DNA]</scope>
    <source>
        <strain evidence="5 8">LMG 1382</strain>
    </source>
</reference>
<evidence type="ECO:0000256" key="2">
    <source>
        <dbReference type="ARBA" id="ARBA00022801"/>
    </source>
</evidence>
<organism evidence="6 7">
    <name type="scientific">Gluconacetobacter liquefaciens</name>
    <name type="common">Acetobacter liquefaciens</name>
    <dbReference type="NCBI Taxonomy" id="89584"/>
    <lineage>
        <taxon>Bacteria</taxon>
        <taxon>Pseudomonadati</taxon>
        <taxon>Pseudomonadota</taxon>
        <taxon>Alphaproteobacteria</taxon>
        <taxon>Acetobacterales</taxon>
        <taxon>Acetobacteraceae</taxon>
        <taxon>Gluconacetobacter</taxon>
    </lineage>
</organism>
<dbReference type="Gene3D" id="3.60.60.10">
    <property type="entry name" value="Penicillin V Acylase, Chain A"/>
    <property type="match status" value="1"/>
</dbReference>
<protein>
    <submittedName>
        <fullName evidence="5">Linear amide C-N hydrolase</fullName>
    </submittedName>
    <submittedName>
        <fullName evidence="6">Penicillin amidase</fullName>
    </submittedName>
</protein>
<dbReference type="Proteomes" id="UP000562982">
    <property type="component" value="Unassembled WGS sequence"/>
</dbReference>
<evidence type="ECO:0000256" key="3">
    <source>
        <dbReference type="SAM" id="SignalP"/>
    </source>
</evidence>
<dbReference type="RefSeq" id="WP_114728706.1">
    <property type="nucleotide sequence ID" value="NZ_BJMI01000030.1"/>
</dbReference>
<dbReference type="PANTHER" id="PTHR35527:SF2">
    <property type="entry name" value="HYDROLASE"/>
    <property type="match status" value="1"/>
</dbReference>
<dbReference type="GO" id="GO:0016787">
    <property type="term" value="F:hydrolase activity"/>
    <property type="evidence" value="ECO:0007669"/>
    <property type="project" value="UniProtKB-KW"/>
</dbReference>
<dbReference type="OrthoDB" id="1265391at2"/>
<comment type="caution">
    <text evidence="6">The sequence shown here is derived from an EMBL/GenBank/DDBJ whole genome shotgun (WGS) entry which is preliminary data.</text>
</comment>
<dbReference type="SUPFAM" id="SSF56235">
    <property type="entry name" value="N-terminal nucleophile aminohydrolases (Ntn hydrolases)"/>
    <property type="match status" value="1"/>
</dbReference>
<evidence type="ECO:0000313" key="6">
    <source>
        <dbReference type="EMBL" id="RDI36243.1"/>
    </source>
</evidence>
<dbReference type="EMBL" id="QQAW01000011">
    <property type="protein sequence ID" value="RDI36243.1"/>
    <property type="molecule type" value="Genomic_DNA"/>
</dbReference>
<dbReference type="Proteomes" id="UP000254958">
    <property type="component" value="Unassembled WGS sequence"/>
</dbReference>
<dbReference type="InterPro" id="IPR052193">
    <property type="entry name" value="Peptidase_C59"/>
</dbReference>
<comment type="similarity">
    <text evidence="1">Belongs to the peptidase C59 family.</text>
</comment>
<evidence type="ECO:0000313" key="5">
    <source>
        <dbReference type="EMBL" id="MBB2187950.1"/>
    </source>
</evidence>
<feature type="chain" id="PRO_5044585249" evidence="3">
    <location>
        <begin position="29"/>
        <end position="370"/>
    </location>
</feature>
<feature type="domain" description="Choloylglycine hydrolase/NAAA C-terminal" evidence="4">
    <location>
        <begin position="29"/>
        <end position="316"/>
    </location>
</feature>
<keyword evidence="7" id="KW-1185">Reference proteome</keyword>
<reference evidence="6 7" key="1">
    <citation type="submission" date="2018-07" db="EMBL/GenBank/DDBJ databases">
        <title>Genomic Encyclopedia of Type Strains, Phase IV (KMG-IV): sequencing the most valuable type-strain genomes for metagenomic binning, comparative biology and taxonomic classification.</title>
        <authorList>
            <person name="Goeker M."/>
        </authorList>
    </citation>
    <scope>NUCLEOTIDE SEQUENCE [LARGE SCALE GENOMIC DNA]</scope>
    <source>
        <strain evidence="6 7">DSM 5603</strain>
    </source>
</reference>
<evidence type="ECO:0000256" key="1">
    <source>
        <dbReference type="ARBA" id="ARBA00006625"/>
    </source>
</evidence>
<gene>
    <name evidence="6" type="ORF">C7453_11127</name>
    <name evidence="5" type="ORF">HLH32_16515</name>
</gene>
<keyword evidence="2 5" id="KW-0378">Hydrolase</keyword>
<sequence>MSRMRLFAASCAAAVLSAGLLAAPMVEACTRFVYHGADNEVITARSMDWKTDVATNLWAFPRGMRRSGEAGAQSLVWTSKYGSVIASGYDIATTDGMNEAGLVANVLWLVESEYPKYDGRKKGLSIAAWAQYVLDNFATVQEAVETLAKEPFTIVTANVPGETRLATLHLSLSDASGDSAIIEYIDGKQVIHHSRDYQVMTNSPSFEKQLALNEYWKDIGGTVMLPGTNRAADRFARAAFYVNAIPKSESPDEAIASVFSVIRNVSVPFGITTPDQPNISSTRWRTVADQKRRLYFFESVLTPNIFWVDLKTLDLSEKTGKVMKLELGPNQTHIYSGVANGQFRQATPFKFLGIAPPLRAQCCVLKAGEE</sequence>
<dbReference type="EMBL" id="JABEQI010000013">
    <property type="protein sequence ID" value="MBB2187950.1"/>
    <property type="molecule type" value="Genomic_DNA"/>
</dbReference>
<evidence type="ECO:0000259" key="4">
    <source>
        <dbReference type="Pfam" id="PF02275"/>
    </source>
</evidence>
<dbReference type="AlphaFoldDB" id="A0A370G2F1"/>
<feature type="signal peptide" evidence="3">
    <location>
        <begin position="1"/>
        <end position="28"/>
    </location>
</feature>
<dbReference type="Pfam" id="PF02275">
    <property type="entry name" value="CBAH"/>
    <property type="match status" value="1"/>
</dbReference>
<dbReference type="InterPro" id="IPR029055">
    <property type="entry name" value="Ntn_hydrolases_N"/>
</dbReference>